<gene>
    <name evidence="5" type="ORF">FB567DRAFT_582500</name>
</gene>
<feature type="region of interest" description="Disordered" evidence="4">
    <location>
        <begin position="1"/>
        <end position="119"/>
    </location>
</feature>
<dbReference type="Pfam" id="PF12328">
    <property type="entry name" value="Rpp20"/>
    <property type="match status" value="1"/>
</dbReference>
<dbReference type="GO" id="GO:0005655">
    <property type="term" value="C:nucleolar ribonuclease P complex"/>
    <property type="evidence" value="ECO:0007669"/>
    <property type="project" value="InterPro"/>
</dbReference>
<dbReference type="InterPro" id="IPR036882">
    <property type="entry name" value="Alba-like_dom_sf"/>
</dbReference>
<dbReference type="Proteomes" id="UP000813461">
    <property type="component" value="Unassembled WGS sequence"/>
</dbReference>
<evidence type="ECO:0000256" key="4">
    <source>
        <dbReference type="SAM" id="MobiDB-lite"/>
    </source>
</evidence>
<organism evidence="5 6">
    <name type="scientific">Paraphoma chrysanthemicola</name>
    <dbReference type="NCBI Taxonomy" id="798071"/>
    <lineage>
        <taxon>Eukaryota</taxon>
        <taxon>Fungi</taxon>
        <taxon>Dikarya</taxon>
        <taxon>Ascomycota</taxon>
        <taxon>Pezizomycotina</taxon>
        <taxon>Dothideomycetes</taxon>
        <taxon>Pleosporomycetidae</taxon>
        <taxon>Pleosporales</taxon>
        <taxon>Pleosporineae</taxon>
        <taxon>Phaeosphaeriaceae</taxon>
        <taxon>Paraphoma</taxon>
    </lineage>
</organism>
<proteinExistence type="predicted"/>
<evidence type="ECO:0000313" key="6">
    <source>
        <dbReference type="Proteomes" id="UP000813461"/>
    </source>
</evidence>
<evidence type="ECO:0000313" key="5">
    <source>
        <dbReference type="EMBL" id="KAH7078214.1"/>
    </source>
</evidence>
<name>A0A8K0VUJ9_9PLEO</name>
<dbReference type="OrthoDB" id="5416589at2759"/>
<dbReference type="GO" id="GO:0000171">
    <property type="term" value="F:ribonuclease MRP activity"/>
    <property type="evidence" value="ECO:0007669"/>
    <property type="project" value="TreeGrafter"/>
</dbReference>
<dbReference type="Gene3D" id="3.30.110.20">
    <property type="entry name" value="Alba-like domain"/>
    <property type="match status" value="1"/>
</dbReference>
<feature type="compositionally biased region" description="Basic residues" evidence="4">
    <location>
        <begin position="91"/>
        <end position="100"/>
    </location>
</feature>
<comment type="subcellular location">
    <subcellularLocation>
        <location evidence="1">Nucleus</location>
    </subcellularLocation>
</comment>
<accession>A0A8K0VUJ9</accession>
<sequence length="285" mass="31177">MAGKKRTRNGQVKPIAEAYDPESATGDVSMTDVTPPCAQPQSLSTTSTEDPTKSSNSMPPLRRPDAHAKKSQSATKPPQKEPQKPNPTRTSKARHGHREKYQKLPKLPPNASISRRPLLHPAIPNPFSAASSPKIMYIKASTPYVPALKRIRHLLEEITKREKQSLAARMKMKRKDGNLRAADVERSIAEDKARSGGVSSTKEGEKEKVYLKATGRAIPRALELGVAFQAEAECVVRVEMGSVKAIDDIEMRETEGDAGDMDEGGEVPETRIRSVSSMTVSIGFK</sequence>
<keyword evidence="2" id="KW-0819">tRNA processing</keyword>
<protein>
    <submittedName>
        <fullName evidence="5">Rpp20 subunit of nuclear RNase MRP and P-domain-containing protein</fullName>
    </submittedName>
</protein>
<dbReference type="EMBL" id="JAGMVJ010000017">
    <property type="protein sequence ID" value="KAH7078214.1"/>
    <property type="molecule type" value="Genomic_DNA"/>
</dbReference>
<evidence type="ECO:0000256" key="1">
    <source>
        <dbReference type="ARBA" id="ARBA00004123"/>
    </source>
</evidence>
<dbReference type="GO" id="GO:0004526">
    <property type="term" value="F:ribonuclease P activity"/>
    <property type="evidence" value="ECO:0007669"/>
    <property type="project" value="TreeGrafter"/>
</dbReference>
<keyword evidence="3" id="KW-0539">Nucleus</keyword>
<dbReference type="PANTHER" id="PTHR28256">
    <property type="entry name" value="RIBONUCLEASES P/MRP PROTEIN SUBUNIT POP7"/>
    <property type="match status" value="1"/>
</dbReference>
<dbReference type="GO" id="GO:0006364">
    <property type="term" value="P:rRNA processing"/>
    <property type="evidence" value="ECO:0007669"/>
    <property type="project" value="TreeGrafter"/>
</dbReference>
<evidence type="ECO:0000256" key="2">
    <source>
        <dbReference type="ARBA" id="ARBA00022694"/>
    </source>
</evidence>
<feature type="compositionally biased region" description="Polar residues" evidence="4">
    <location>
        <begin position="39"/>
        <end position="58"/>
    </location>
</feature>
<dbReference type="GO" id="GO:0003723">
    <property type="term" value="F:RNA binding"/>
    <property type="evidence" value="ECO:0007669"/>
    <property type="project" value="TreeGrafter"/>
</dbReference>
<evidence type="ECO:0000256" key="3">
    <source>
        <dbReference type="ARBA" id="ARBA00023242"/>
    </source>
</evidence>
<keyword evidence="6" id="KW-1185">Reference proteome</keyword>
<dbReference type="GO" id="GO:0001682">
    <property type="term" value="P:tRNA 5'-leader removal"/>
    <property type="evidence" value="ECO:0007669"/>
    <property type="project" value="InterPro"/>
</dbReference>
<dbReference type="InterPro" id="IPR014612">
    <property type="entry name" value="Pop7/Rpp20"/>
</dbReference>
<dbReference type="GO" id="GO:0000172">
    <property type="term" value="C:ribonuclease MRP complex"/>
    <property type="evidence" value="ECO:0007669"/>
    <property type="project" value="InterPro"/>
</dbReference>
<dbReference type="InterPro" id="IPR020241">
    <property type="entry name" value="RNase_P/MRP_Pop7_fungi"/>
</dbReference>
<dbReference type="GO" id="GO:0034965">
    <property type="term" value="P:intronic box C/D snoRNA processing"/>
    <property type="evidence" value="ECO:0007669"/>
    <property type="project" value="TreeGrafter"/>
</dbReference>
<dbReference type="GO" id="GO:0000294">
    <property type="term" value="P:nuclear-transcribed mRNA catabolic process, RNase MRP-dependent"/>
    <property type="evidence" value="ECO:0007669"/>
    <property type="project" value="TreeGrafter"/>
</dbReference>
<comment type="caution">
    <text evidence="5">The sequence shown here is derived from an EMBL/GenBank/DDBJ whole genome shotgun (WGS) entry which is preliminary data.</text>
</comment>
<reference evidence="5" key="1">
    <citation type="journal article" date="2021" name="Nat. Commun.">
        <title>Genetic determinants of endophytism in the Arabidopsis root mycobiome.</title>
        <authorList>
            <person name="Mesny F."/>
            <person name="Miyauchi S."/>
            <person name="Thiergart T."/>
            <person name="Pickel B."/>
            <person name="Atanasova L."/>
            <person name="Karlsson M."/>
            <person name="Huettel B."/>
            <person name="Barry K.W."/>
            <person name="Haridas S."/>
            <person name="Chen C."/>
            <person name="Bauer D."/>
            <person name="Andreopoulos W."/>
            <person name="Pangilinan J."/>
            <person name="LaButti K."/>
            <person name="Riley R."/>
            <person name="Lipzen A."/>
            <person name="Clum A."/>
            <person name="Drula E."/>
            <person name="Henrissat B."/>
            <person name="Kohler A."/>
            <person name="Grigoriev I.V."/>
            <person name="Martin F.M."/>
            <person name="Hacquard S."/>
        </authorList>
    </citation>
    <scope>NUCLEOTIDE SEQUENCE</scope>
    <source>
        <strain evidence="5">MPI-SDFR-AT-0120</strain>
    </source>
</reference>
<dbReference type="AlphaFoldDB" id="A0A8K0VUJ9"/>
<dbReference type="PANTHER" id="PTHR28256:SF1">
    <property type="entry name" value="RIBONUCLEASES P_MRP PROTEIN SUBUNIT POP7"/>
    <property type="match status" value="1"/>
</dbReference>